<dbReference type="EMBL" id="FUWS01000002">
    <property type="protein sequence ID" value="SJZ54472.1"/>
    <property type="molecule type" value="Genomic_DNA"/>
</dbReference>
<keyword evidence="5" id="KW-1185">Reference proteome</keyword>
<name>A0A1T4LI82_9ACTN</name>
<evidence type="ECO:0000313" key="5">
    <source>
        <dbReference type="Proteomes" id="UP000190637"/>
    </source>
</evidence>
<dbReference type="AlphaFoldDB" id="A0A1T4LI82"/>
<feature type="domain" description="N-acetyltransferase" evidence="3">
    <location>
        <begin position="13"/>
        <end position="176"/>
    </location>
</feature>
<gene>
    <name evidence="4" type="ORF">SAMN02745673_00689</name>
</gene>
<dbReference type="GO" id="GO:0005840">
    <property type="term" value="C:ribosome"/>
    <property type="evidence" value="ECO:0007669"/>
    <property type="project" value="UniProtKB-KW"/>
</dbReference>
<keyword evidence="1" id="KW-0808">Transferase</keyword>
<dbReference type="SUPFAM" id="SSF55729">
    <property type="entry name" value="Acyl-CoA N-acyltransferases (Nat)"/>
    <property type="match status" value="1"/>
</dbReference>
<dbReference type="PROSITE" id="PS51186">
    <property type="entry name" value="GNAT"/>
    <property type="match status" value="1"/>
</dbReference>
<reference evidence="4 5" key="1">
    <citation type="submission" date="2017-02" db="EMBL/GenBank/DDBJ databases">
        <authorList>
            <person name="Peterson S.W."/>
        </authorList>
    </citation>
    <scope>NUCLEOTIDE SEQUENCE [LARGE SCALE GENOMIC DNA]</scope>
    <source>
        <strain evidence="4 5">DSM 45154</strain>
    </source>
</reference>
<keyword evidence="2" id="KW-0012">Acyltransferase</keyword>
<dbReference type="Proteomes" id="UP000190637">
    <property type="component" value="Unassembled WGS sequence"/>
</dbReference>
<dbReference type="Pfam" id="PF00583">
    <property type="entry name" value="Acetyltransf_1"/>
    <property type="match status" value="1"/>
</dbReference>
<accession>A0A1T4LI82</accession>
<evidence type="ECO:0000256" key="2">
    <source>
        <dbReference type="ARBA" id="ARBA00023315"/>
    </source>
</evidence>
<evidence type="ECO:0000256" key="1">
    <source>
        <dbReference type="ARBA" id="ARBA00022679"/>
    </source>
</evidence>
<evidence type="ECO:0000259" key="3">
    <source>
        <dbReference type="PROSITE" id="PS51186"/>
    </source>
</evidence>
<dbReference type="PANTHER" id="PTHR43877">
    <property type="entry name" value="AMINOALKYLPHOSPHONATE N-ACETYLTRANSFERASE-RELATED-RELATED"/>
    <property type="match status" value="1"/>
</dbReference>
<dbReference type="Gene3D" id="3.40.630.30">
    <property type="match status" value="1"/>
</dbReference>
<dbReference type="InterPro" id="IPR050832">
    <property type="entry name" value="Bact_Acetyltransf"/>
</dbReference>
<dbReference type="GO" id="GO:0016747">
    <property type="term" value="F:acyltransferase activity, transferring groups other than amino-acyl groups"/>
    <property type="evidence" value="ECO:0007669"/>
    <property type="project" value="InterPro"/>
</dbReference>
<evidence type="ECO:0000313" key="4">
    <source>
        <dbReference type="EMBL" id="SJZ54472.1"/>
    </source>
</evidence>
<protein>
    <submittedName>
        <fullName evidence="4">Ribosomal protein S18 acetylase RimI</fullName>
    </submittedName>
</protein>
<keyword evidence="4" id="KW-0689">Ribosomal protein</keyword>
<dbReference type="InterPro" id="IPR000182">
    <property type="entry name" value="GNAT_dom"/>
</dbReference>
<dbReference type="RefSeq" id="WP_078760116.1">
    <property type="nucleotide sequence ID" value="NZ_FUWS01000002.1"/>
</dbReference>
<keyword evidence="4" id="KW-0687">Ribonucleoprotein</keyword>
<proteinExistence type="predicted"/>
<organism evidence="4 5">
    <name type="scientific">Marinactinospora thermotolerans DSM 45154</name>
    <dbReference type="NCBI Taxonomy" id="1122192"/>
    <lineage>
        <taxon>Bacteria</taxon>
        <taxon>Bacillati</taxon>
        <taxon>Actinomycetota</taxon>
        <taxon>Actinomycetes</taxon>
        <taxon>Streptosporangiales</taxon>
        <taxon>Nocardiopsidaceae</taxon>
        <taxon>Marinactinospora</taxon>
    </lineage>
</organism>
<sequence length="180" mass="20006">MTTQRFVRSARSEDIDEIVEAQVASWRDAYREAFPPAVLSEMTGEEAGGRFRERWREAVEHPPTPRHRLLVATDEGRVAGFTAFGPAGDPDLWPRTDAELYALHVHPRLIGRGHGSRMLNAAVDYLLDDGFGVVHLWVLREGDPLRSFAEAAGWRPDGARRELDLGAAVPMIRLRAAIGG</sequence>
<dbReference type="InterPro" id="IPR016181">
    <property type="entry name" value="Acyl_CoA_acyltransferase"/>
</dbReference>
<dbReference type="CDD" id="cd04301">
    <property type="entry name" value="NAT_SF"/>
    <property type="match status" value="1"/>
</dbReference>
<dbReference type="STRING" id="1122192.SAMN02745673_00689"/>
<dbReference type="OrthoDB" id="5243635at2"/>